<evidence type="ECO:0000313" key="12">
    <source>
        <dbReference type="Proteomes" id="UP001068379"/>
    </source>
</evidence>
<feature type="transmembrane region" description="Helical" evidence="10">
    <location>
        <begin position="29"/>
        <end position="50"/>
    </location>
</feature>
<dbReference type="PANTHER" id="PTHR30561">
    <property type="entry name" value="SMR FAMILY PROTON-DEPENDENT DRUG EFFLUX TRANSPORTER SUGE"/>
    <property type="match status" value="1"/>
</dbReference>
<comment type="caution">
    <text evidence="11">The sequence shown here is derived from an EMBL/GenBank/DDBJ whole genome shotgun (WGS) entry which is preliminary data.</text>
</comment>
<evidence type="ECO:0000256" key="5">
    <source>
        <dbReference type="ARBA" id="ARBA00022519"/>
    </source>
</evidence>
<evidence type="ECO:0000256" key="7">
    <source>
        <dbReference type="ARBA" id="ARBA00022989"/>
    </source>
</evidence>
<evidence type="ECO:0000256" key="8">
    <source>
        <dbReference type="ARBA" id="ARBA00023136"/>
    </source>
</evidence>
<dbReference type="RefSeq" id="WP_269357015.1">
    <property type="nucleotide sequence ID" value="NZ_JAPWHE010000002.1"/>
</dbReference>
<comment type="subcellular location">
    <subcellularLocation>
        <location evidence="1">Cell inner membrane</location>
        <topology evidence="1">Multi-pass membrane protein</topology>
    </subcellularLocation>
    <subcellularLocation>
        <location evidence="9">Cell membrane</location>
        <topology evidence="9">Multi-pass membrane protein</topology>
    </subcellularLocation>
</comment>
<dbReference type="InterPro" id="IPR045324">
    <property type="entry name" value="Small_multidrug_res"/>
</dbReference>
<gene>
    <name evidence="11" type="ORF">O4H32_04200</name>
</gene>
<evidence type="ECO:0000256" key="9">
    <source>
        <dbReference type="RuleBase" id="RU003942"/>
    </source>
</evidence>
<accession>A0ABT4M3T3</accession>
<dbReference type="PANTHER" id="PTHR30561:SF2">
    <property type="entry name" value="SPERMIDINE EXPORT PROTEIN MDTJ"/>
    <property type="match status" value="1"/>
</dbReference>
<sequence>MPLRPWLFLLAAVAVEVVGVTVMKAASGSGSLAAFMFMYAMIGLSFCLLAQAVRRLPIALAYAAWETIGLACVTLIGLRFFGESPGPFKLLGIAVLMAGVVLVNVGASRAAAARDRIGGGVAAEG</sequence>
<evidence type="ECO:0000256" key="1">
    <source>
        <dbReference type="ARBA" id="ARBA00004429"/>
    </source>
</evidence>
<evidence type="ECO:0000256" key="2">
    <source>
        <dbReference type="ARBA" id="ARBA00011358"/>
    </source>
</evidence>
<keyword evidence="6 9" id="KW-0812">Transmembrane</keyword>
<keyword evidence="4" id="KW-1003">Cell membrane</keyword>
<dbReference type="Gene3D" id="1.10.3730.20">
    <property type="match status" value="1"/>
</dbReference>
<keyword evidence="8 10" id="KW-0472">Membrane</keyword>
<comment type="subunit">
    <text evidence="2">Forms a complex with MdtI.</text>
</comment>
<dbReference type="InterPro" id="IPR000390">
    <property type="entry name" value="Small_drug/metabolite_transptr"/>
</dbReference>
<dbReference type="SUPFAM" id="SSF103481">
    <property type="entry name" value="Multidrug resistance efflux transporter EmrE"/>
    <property type="match status" value="1"/>
</dbReference>
<dbReference type="Pfam" id="PF00893">
    <property type="entry name" value="Multi_Drug_Res"/>
    <property type="match status" value="1"/>
</dbReference>
<keyword evidence="5" id="KW-0997">Cell inner membrane</keyword>
<protein>
    <recommendedName>
        <fullName evidence="3">Spermidine export protein MdtJ</fullName>
    </recommendedName>
</protein>
<evidence type="ECO:0000313" key="11">
    <source>
        <dbReference type="EMBL" id="MCZ4329160.1"/>
    </source>
</evidence>
<feature type="transmembrane region" description="Helical" evidence="10">
    <location>
        <begin position="62"/>
        <end position="82"/>
    </location>
</feature>
<organism evidence="11 12">
    <name type="scientific">Castellaniella denitrificans</name>
    <dbReference type="NCBI Taxonomy" id="56119"/>
    <lineage>
        <taxon>Bacteria</taxon>
        <taxon>Pseudomonadati</taxon>
        <taxon>Pseudomonadota</taxon>
        <taxon>Betaproteobacteria</taxon>
        <taxon>Burkholderiales</taxon>
        <taxon>Alcaligenaceae</taxon>
        <taxon>Castellaniella</taxon>
    </lineage>
</organism>
<dbReference type="Proteomes" id="UP001068379">
    <property type="component" value="Unassembled WGS sequence"/>
</dbReference>
<comment type="similarity">
    <text evidence="9">Belongs to the drug/metabolite transporter (DMT) superfamily. Small multidrug resistance (SMR) (TC 2.A.7.1) family.</text>
</comment>
<proteinExistence type="inferred from homology"/>
<keyword evidence="7 10" id="KW-1133">Transmembrane helix</keyword>
<dbReference type="InterPro" id="IPR037185">
    <property type="entry name" value="EmrE-like"/>
</dbReference>
<dbReference type="EMBL" id="JAPWHE010000002">
    <property type="protein sequence ID" value="MCZ4329160.1"/>
    <property type="molecule type" value="Genomic_DNA"/>
</dbReference>
<evidence type="ECO:0000256" key="10">
    <source>
        <dbReference type="SAM" id="Phobius"/>
    </source>
</evidence>
<evidence type="ECO:0000256" key="6">
    <source>
        <dbReference type="ARBA" id="ARBA00022692"/>
    </source>
</evidence>
<evidence type="ECO:0000256" key="4">
    <source>
        <dbReference type="ARBA" id="ARBA00022475"/>
    </source>
</evidence>
<reference evidence="11" key="1">
    <citation type="submission" date="2022-12" db="EMBL/GenBank/DDBJ databases">
        <title>Bacterial isolates from different developmental stages of Nematostella vectensis.</title>
        <authorList>
            <person name="Fraune S."/>
        </authorList>
    </citation>
    <scope>NUCLEOTIDE SEQUENCE</scope>
    <source>
        <strain evidence="11">G21619-S1</strain>
    </source>
</reference>
<keyword evidence="12" id="KW-1185">Reference proteome</keyword>
<name>A0ABT4M3T3_9BURK</name>
<feature type="transmembrane region" description="Helical" evidence="10">
    <location>
        <begin position="88"/>
        <end position="107"/>
    </location>
</feature>
<evidence type="ECO:0000256" key="3">
    <source>
        <dbReference type="ARBA" id="ARBA00021112"/>
    </source>
</evidence>